<evidence type="ECO:0000313" key="1">
    <source>
        <dbReference type="EMBL" id="RZS68338.1"/>
    </source>
</evidence>
<proteinExistence type="predicted"/>
<accession>A0A4Q7MLJ8</accession>
<dbReference type="AlphaFoldDB" id="A0A4Q7MLJ8"/>
<dbReference type="Gene3D" id="3.50.50.60">
    <property type="entry name" value="FAD/NAD(P)-binding domain"/>
    <property type="match status" value="1"/>
</dbReference>
<dbReference type="SUPFAM" id="SSF51905">
    <property type="entry name" value="FAD/NAD(P)-binding domain"/>
    <property type="match status" value="1"/>
</dbReference>
<dbReference type="Proteomes" id="UP000293289">
    <property type="component" value="Unassembled WGS sequence"/>
</dbReference>
<dbReference type="PRINTS" id="PR00420">
    <property type="entry name" value="RNGMNOXGNASE"/>
</dbReference>
<dbReference type="InterPro" id="IPR036188">
    <property type="entry name" value="FAD/NAD-bd_sf"/>
</dbReference>
<dbReference type="RefSeq" id="WP_130351666.1">
    <property type="nucleotide sequence ID" value="NZ_SGWY01000001.1"/>
</dbReference>
<comment type="caution">
    <text evidence="1">The sequence shown here is derived from an EMBL/GenBank/DDBJ whole genome shotgun (WGS) entry which is preliminary data.</text>
</comment>
<dbReference type="EMBL" id="SGWY01000001">
    <property type="protein sequence ID" value="RZS68338.1"/>
    <property type="molecule type" value="Genomic_DNA"/>
</dbReference>
<keyword evidence="2" id="KW-1185">Reference proteome</keyword>
<organism evidence="1 2">
    <name type="scientific">Agromyces ramosus</name>
    <dbReference type="NCBI Taxonomy" id="33879"/>
    <lineage>
        <taxon>Bacteria</taxon>
        <taxon>Bacillati</taxon>
        <taxon>Actinomycetota</taxon>
        <taxon>Actinomycetes</taxon>
        <taxon>Micrococcales</taxon>
        <taxon>Microbacteriaceae</taxon>
        <taxon>Agromyces</taxon>
    </lineage>
</organism>
<name>A0A4Q7MLJ8_9MICO</name>
<gene>
    <name evidence="1" type="ORF">EV187_0767</name>
</gene>
<dbReference type="OrthoDB" id="5094123at2"/>
<sequence>MPLESTSARRRVHIIGGGPVGLMLTALLQTMGDYSISLYEKRSHYTRTRMVKLDTYLVADSVESYCIDYIDEENVEAVFDRTDLEEGVASRQSLAADLRSLLLEWTLGFCPLNAIEQALSQLIDERGTHPVERVVGELTAEDALAMVGPDDILIDCTGSRSLLRDHVSPAFGGESGEANLFKVRLEYALVVTFLYSRTYVCDEYCKYYKNAANDHYKFIPAVYRTYYDQGVSHVTGIVNITEAEFRAMPSRFDSQWLRDNLPGAAASMDRFIDCIKSETGGEILGELDIIRIPLDLYHARNVSSRKWQALGSGDHPFASSPAFLAGDSAIGSPYFQSISLGFECAMFLAGLIGQQDMPLQEKFDRYENFMYKQWLRVYMRSKMIKHNKDLFETLDDTLALLQKLHIY</sequence>
<evidence type="ECO:0000313" key="2">
    <source>
        <dbReference type="Proteomes" id="UP000293289"/>
    </source>
</evidence>
<protein>
    <submittedName>
        <fullName evidence="1">2-polyprenyl-6-methoxyphenol hydroxylase-like FAD-dependent oxidoreductase</fullName>
    </submittedName>
</protein>
<reference evidence="1 2" key="1">
    <citation type="submission" date="2019-02" db="EMBL/GenBank/DDBJ databases">
        <title>Genomic Encyclopedia of Type Strains, Phase IV (KMG-IV): sequencing the most valuable type-strain genomes for metagenomic binning, comparative biology and taxonomic classification.</title>
        <authorList>
            <person name="Goeker M."/>
        </authorList>
    </citation>
    <scope>NUCLEOTIDE SEQUENCE [LARGE SCALE GENOMIC DNA]</scope>
    <source>
        <strain evidence="1 2">DSM 43045</strain>
    </source>
</reference>